<evidence type="ECO:0000313" key="2">
    <source>
        <dbReference type="Proteomes" id="UP000789570"/>
    </source>
</evidence>
<feature type="non-terminal residue" evidence="1">
    <location>
        <position position="53"/>
    </location>
</feature>
<name>A0A9N9NPQ7_9GLOM</name>
<evidence type="ECO:0000313" key="1">
    <source>
        <dbReference type="EMBL" id="CAG8752363.1"/>
    </source>
</evidence>
<dbReference type="AlphaFoldDB" id="A0A9N9NPQ7"/>
<dbReference type="Proteomes" id="UP000789570">
    <property type="component" value="Unassembled WGS sequence"/>
</dbReference>
<gene>
    <name evidence="1" type="ORF">FCALED_LOCUS16375</name>
</gene>
<proteinExistence type="predicted"/>
<accession>A0A9N9NPQ7</accession>
<keyword evidence="2" id="KW-1185">Reference proteome</keyword>
<feature type="non-terminal residue" evidence="1">
    <location>
        <position position="1"/>
    </location>
</feature>
<dbReference type="EMBL" id="CAJVPQ010018766">
    <property type="protein sequence ID" value="CAG8752363.1"/>
    <property type="molecule type" value="Genomic_DNA"/>
</dbReference>
<reference evidence="1" key="1">
    <citation type="submission" date="2021-06" db="EMBL/GenBank/DDBJ databases">
        <authorList>
            <person name="Kallberg Y."/>
            <person name="Tangrot J."/>
            <person name="Rosling A."/>
        </authorList>
    </citation>
    <scope>NUCLEOTIDE SEQUENCE</scope>
    <source>
        <strain evidence="1">UK204</strain>
    </source>
</reference>
<sequence length="53" mass="5461">TSSIRMGVAWLQTDPSAPLLSFNASLISSQPSSSLAELVAILSAIYVAPINAT</sequence>
<protein>
    <submittedName>
        <fullName evidence="1">6531_t:CDS:1</fullName>
    </submittedName>
</protein>
<organism evidence="1 2">
    <name type="scientific">Funneliformis caledonium</name>
    <dbReference type="NCBI Taxonomy" id="1117310"/>
    <lineage>
        <taxon>Eukaryota</taxon>
        <taxon>Fungi</taxon>
        <taxon>Fungi incertae sedis</taxon>
        <taxon>Mucoromycota</taxon>
        <taxon>Glomeromycotina</taxon>
        <taxon>Glomeromycetes</taxon>
        <taxon>Glomerales</taxon>
        <taxon>Glomeraceae</taxon>
        <taxon>Funneliformis</taxon>
    </lineage>
</organism>
<comment type="caution">
    <text evidence="1">The sequence shown here is derived from an EMBL/GenBank/DDBJ whole genome shotgun (WGS) entry which is preliminary data.</text>
</comment>